<sequence length="495" mass="54250">MQDLRLIGVHEDGVHLLLADDEGNRFRIPLDDSLRAAVRRDRPRLGQLQLEIEGGLRPKDVQGMIRAGLTAEEVAERAGWTVEKVHRYEVPILAERVHVAGLARQVRLRGRAAPGGASTLGARVAERLRSRELDPDATRWDSRRTERGVWTVVVLFNAGGRQREAAWDFDPLSRTVIARDDEARWLSEDEDTQGPGPIPAPHLAALAGSRHVYDVEAEGGISPRPRGTSPRSAEPVDLMEAIRERSAQRVRHRKGRGADVPGIDAAPEDALPIEDLARPPSADDLPPPAHGHPADDPRAVRATAVQESQSESQSGSQPDVEPAAGAVSRPANRRRRRTAERHPGDSGPEAAEGDARTGRSPSPERRKPSAADRAAETQPLPQSDRPVRAPKPSPDEDTHAGAPARRTAEEEPGRTRQRSLHEVPEVRAVHEVNDDLEPADRHPDEHPDDPPADEVTESQHQRTAVASQPRRPSTRKSGRPSVPSWDDIMFGRKGD</sequence>
<evidence type="ECO:0000313" key="3">
    <source>
        <dbReference type="EMBL" id="ADU48452.1"/>
    </source>
</evidence>
<name>E6SBU3_INTC7</name>
<dbReference type="Pfam" id="PF11268">
    <property type="entry name" value="DUF3071"/>
    <property type="match status" value="1"/>
</dbReference>
<dbReference type="NCBIfam" id="NF040712">
    <property type="entry name" value="SepH"/>
    <property type="match status" value="1"/>
</dbReference>
<dbReference type="AlphaFoldDB" id="E6SBU3"/>
<evidence type="ECO:0000259" key="2">
    <source>
        <dbReference type="Pfam" id="PF11268"/>
    </source>
</evidence>
<feature type="compositionally biased region" description="Basic and acidic residues" evidence="1">
    <location>
        <begin position="406"/>
        <end position="449"/>
    </location>
</feature>
<feature type="domain" description="DUF3071" evidence="2">
    <location>
        <begin position="1"/>
        <end position="169"/>
    </location>
</feature>
<keyword evidence="4" id="KW-1185">Reference proteome</keyword>
<dbReference type="GO" id="GO:0003677">
    <property type="term" value="F:DNA binding"/>
    <property type="evidence" value="ECO:0007669"/>
    <property type="project" value="UniProtKB-KW"/>
</dbReference>
<dbReference type="HOGENOM" id="CLU_021151_2_1_11"/>
<feature type="compositionally biased region" description="Low complexity" evidence="1">
    <location>
        <begin position="306"/>
        <end position="317"/>
    </location>
</feature>
<reference evidence="3 4" key="1">
    <citation type="journal article" date="2010" name="Stand. Genomic Sci.">
        <title>Complete genome sequence of Intrasporangium calvum type strain (7 KIP).</title>
        <authorList>
            <person name="Del Rio T.G."/>
            <person name="Chertkov O."/>
            <person name="Yasawong M."/>
            <person name="Lucas S."/>
            <person name="Deshpande S."/>
            <person name="Cheng J.F."/>
            <person name="Detter C."/>
            <person name="Tapia R."/>
            <person name="Han C."/>
            <person name="Goodwin L."/>
            <person name="Pitluck S."/>
            <person name="Liolios K."/>
            <person name="Ivanova N."/>
            <person name="Mavromatis K."/>
            <person name="Pati A."/>
            <person name="Chen A."/>
            <person name="Palaniappan K."/>
            <person name="Land M."/>
            <person name="Hauser L."/>
            <person name="Chang Y.J."/>
            <person name="Jeffries C.D."/>
            <person name="Rohde M."/>
            <person name="Pukall R."/>
            <person name="Sikorski J."/>
            <person name="Goker M."/>
            <person name="Woyke T."/>
            <person name="Bristow J."/>
            <person name="Eisen J.A."/>
            <person name="Markowitz V."/>
            <person name="Hugenholtz P."/>
            <person name="Kyrpides N.C."/>
            <person name="Klenk H.P."/>
            <person name="Lapidus A."/>
        </authorList>
    </citation>
    <scope>NUCLEOTIDE SEQUENCE [LARGE SCALE GENOMIC DNA]</scope>
    <source>
        <strain evidence="4">ATCC 23552 / DSM 43043 / JCM 3097 / NBRC 12989 / 7 KIP</strain>
    </source>
</reference>
<gene>
    <name evidence="3" type="ordered locus">Intca_1941</name>
</gene>
<dbReference type="OrthoDB" id="5180791at2"/>
<dbReference type="InterPro" id="IPR047682">
    <property type="entry name" value="SepH-like"/>
</dbReference>
<organism evidence="3 4">
    <name type="scientific">Intrasporangium calvum (strain ATCC 23552 / DSM 43043 / JCM 3097 / NBRC 12989 / NCIMB 10167 / NRRL B-3866 / 7 KIP)</name>
    <dbReference type="NCBI Taxonomy" id="710696"/>
    <lineage>
        <taxon>Bacteria</taxon>
        <taxon>Bacillati</taxon>
        <taxon>Actinomycetota</taxon>
        <taxon>Actinomycetes</taxon>
        <taxon>Micrococcales</taxon>
        <taxon>Intrasporangiaceae</taxon>
        <taxon>Intrasporangium</taxon>
    </lineage>
</organism>
<dbReference type="Proteomes" id="UP000008914">
    <property type="component" value="Chromosome"/>
</dbReference>
<dbReference type="InterPro" id="IPR021421">
    <property type="entry name" value="DUF3071"/>
</dbReference>
<feature type="region of interest" description="Disordered" evidence="1">
    <location>
        <begin position="246"/>
        <end position="495"/>
    </location>
</feature>
<dbReference type="eggNOG" id="ENOG502ZCFK">
    <property type="taxonomic scope" value="Bacteria"/>
</dbReference>
<feature type="compositionally biased region" description="Basic and acidic residues" evidence="1">
    <location>
        <begin position="353"/>
        <end position="375"/>
    </location>
</feature>
<keyword evidence="3" id="KW-0238">DNA-binding</keyword>
<dbReference type="STRING" id="710696.Intca_1941"/>
<dbReference type="KEGG" id="ica:Intca_1941"/>
<accession>E6SBU3</accession>
<evidence type="ECO:0000256" key="1">
    <source>
        <dbReference type="SAM" id="MobiDB-lite"/>
    </source>
</evidence>
<dbReference type="EMBL" id="CP002343">
    <property type="protein sequence ID" value="ADU48452.1"/>
    <property type="molecule type" value="Genomic_DNA"/>
</dbReference>
<evidence type="ECO:0000313" key="4">
    <source>
        <dbReference type="Proteomes" id="UP000008914"/>
    </source>
</evidence>
<dbReference type="RefSeq" id="WP_013492767.1">
    <property type="nucleotide sequence ID" value="NC_014830.1"/>
</dbReference>
<protein>
    <submittedName>
        <fullName evidence="3">DNA-binding protein</fullName>
    </submittedName>
</protein>
<proteinExistence type="predicted"/>